<feature type="domain" description="NAD-dependent epimerase/dehydratase" evidence="1">
    <location>
        <begin position="2"/>
        <end position="161"/>
    </location>
</feature>
<evidence type="ECO:0000259" key="1">
    <source>
        <dbReference type="Pfam" id="PF01370"/>
    </source>
</evidence>
<evidence type="ECO:0000313" key="3">
    <source>
        <dbReference type="Proteomes" id="UP000826513"/>
    </source>
</evidence>
<keyword evidence="3" id="KW-1185">Reference proteome</keyword>
<sequence>MILVTGSAGRVGRAVVAALLADGRAVRGFDLKPSGGTGEEVVGSLEDALALSKAIEGVSAVLHLGAFMSWAPADCDRMFAANVEGTRRILDAASAAGVRRFVFASSGEVYPENRPEFLPVTEDHPLRPNSPYGLTKLLGEELVRFHQRIGRMETVILRFSHTQDAAELLDEESFFSGPRFFLRPRIRQQQDFGNAAIAAMLQSRDLGGPAHILARNESGRPFLMHITDTRDTVTGILLALDHPDAAGGIFNLGADDPADFSDVLPKMAALTGLPIVTVDFPGDGVYYHTSNKQIRHTLGFEPQWTMDRMLEEAAAARRQRRTRERRQ</sequence>
<accession>A0ABX8T8Z0</accession>
<reference evidence="2 3" key="1">
    <citation type="submission" date="2021-03" db="EMBL/GenBank/DDBJ databases">
        <title>Rapid diversification of plasmids in a genus of pathogenic and nitrogen fixing bacteria.</title>
        <authorList>
            <person name="Weisberg A.J."/>
            <person name="Miller M."/>
            <person name="Ream W."/>
            <person name="Grunwald N.J."/>
            <person name="Chang J.H."/>
        </authorList>
    </citation>
    <scope>NUCLEOTIDE SEQUENCE [LARGE SCALE GENOMIC DNA]</scope>
    <source>
        <strain evidence="2 3">AF3.44</strain>
    </source>
</reference>
<proteinExistence type="predicted"/>
<dbReference type="EMBL" id="CP072168">
    <property type="protein sequence ID" value="QYA08614.1"/>
    <property type="molecule type" value="Genomic_DNA"/>
</dbReference>
<evidence type="ECO:0000313" key="2">
    <source>
        <dbReference type="EMBL" id="QYA08614.1"/>
    </source>
</evidence>
<dbReference type="Pfam" id="PF01370">
    <property type="entry name" value="Epimerase"/>
    <property type="match status" value="1"/>
</dbReference>
<dbReference type="InterPro" id="IPR001509">
    <property type="entry name" value="Epimerase_deHydtase"/>
</dbReference>
<gene>
    <name evidence="2" type="ORF">J5285_14305</name>
</gene>
<dbReference type="InterPro" id="IPR050177">
    <property type="entry name" value="Lipid_A_modif_metabolic_enz"/>
</dbReference>
<dbReference type="RefSeq" id="WP_219275895.1">
    <property type="nucleotide sequence ID" value="NZ_CP072168.1"/>
</dbReference>
<dbReference type="Proteomes" id="UP000826513">
    <property type="component" value="Chromosome 2"/>
</dbReference>
<protein>
    <submittedName>
        <fullName evidence="2">NAD(P)-dependent oxidoreductase</fullName>
    </submittedName>
</protein>
<name>A0ABX8T8Z0_9HYPH</name>
<organism evidence="2 3">
    <name type="scientific">Agrobacterium larrymoorei</name>
    <dbReference type="NCBI Taxonomy" id="160699"/>
    <lineage>
        <taxon>Bacteria</taxon>
        <taxon>Pseudomonadati</taxon>
        <taxon>Pseudomonadota</taxon>
        <taxon>Alphaproteobacteria</taxon>
        <taxon>Hyphomicrobiales</taxon>
        <taxon>Rhizobiaceae</taxon>
        <taxon>Rhizobium/Agrobacterium group</taxon>
        <taxon>Agrobacterium</taxon>
    </lineage>
</organism>
<dbReference type="PANTHER" id="PTHR43245">
    <property type="entry name" value="BIFUNCTIONAL POLYMYXIN RESISTANCE PROTEIN ARNA"/>
    <property type="match status" value="1"/>
</dbReference>